<name>A0A381R4X2_9ZZZZ</name>
<evidence type="ECO:0000256" key="1">
    <source>
        <dbReference type="ARBA" id="ARBA00001971"/>
    </source>
</evidence>
<evidence type="ECO:0000313" key="17">
    <source>
        <dbReference type="EMBL" id="SUZ84593.1"/>
    </source>
</evidence>
<keyword evidence="8" id="KW-0816">Tricarboxylic acid cycle</keyword>
<comment type="function">
    <text evidence="2">Membrane-anchoring subunit of succinate dehydrogenase (SDH).</text>
</comment>
<dbReference type="Pfam" id="PF01127">
    <property type="entry name" value="Sdh_cyt"/>
    <property type="match status" value="1"/>
</dbReference>
<dbReference type="UniPathway" id="UPA00223"/>
<dbReference type="GO" id="GO:0046872">
    <property type="term" value="F:metal ion binding"/>
    <property type="evidence" value="ECO:0007669"/>
    <property type="project" value="UniProtKB-KW"/>
</dbReference>
<evidence type="ECO:0000256" key="7">
    <source>
        <dbReference type="ARBA" id="ARBA00022519"/>
    </source>
</evidence>
<evidence type="ECO:0000256" key="8">
    <source>
        <dbReference type="ARBA" id="ARBA00022532"/>
    </source>
</evidence>
<dbReference type="AlphaFoldDB" id="A0A381R4X2"/>
<dbReference type="PANTHER" id="PTHR38689">
    <property type="entry name" value="SUCCINATE DEHYDROGENASE HYDROPHOBIC MEMBRANE ANCHOR SUBUNIT"/>
    <property type="match status" value="1"/>
</dbReference>
<keyword evidence="14" id="KW-0408">Iron</keyword>
<evidence type="ECO:0000256" key="16">
    <source>
        <dbReference type="SAM" id="Phobius"/>
    </source>
</evidence>
<evidence type="ECO:0000256" key="6">
    <source>
        <dbReference type="ARBA" id="ARBA00022475"/>
    </source>
</evidence>
<dbReference type="PIRSF" id="PIRSF000169">
    <property type="entry name" value="SDH_D"/>
    <property type="match status" value="1"/>
</dbReference>
<dbReference type="SUPFAM" id="SSF81343">
    <property type="entry name" value="Fumarate reductase respiratory complex transmembrane subunits"/>
    <property type="match status" value="1"/>
</dbReference>
<organism evidence="17">
    <name type="scientific">marine metagenome</name>
    <dbReference type="NCBI Taxonomy" id="408172"/>
    <lineage>
        <taxon>unclassified sequences</taxon>
        <taxon>metagenomes</taxon>
        <taxon>ecological metagenomes</taxon>
    </lineage>
</organism>
<evidence type="ECO:0000256" key="4">
    <source>
        <dbReference type="ARBA" id="ARBA00005163"/>
    </source>
</evidence>
<feature type="transmembrane region" description="Helical" evidence="16">
    <location>
        <begin position="54"/>
        <end position="75"/>
    </location>
</feature>
<keyword evidence="9" id="KW-0349">Heme</keyword>
<evidence type="ECO:0000256" key="5">
    <source>
        <dbReference type="ARBA" id="ARBA00022448"/>
    </source>
</evidence>
<dbReference type="GO" id="GO:0017004">
    <property type="term" value="P:cytochrome complex assembly"/>
    <property type="evidence" value="ECO:0007669"/>
    <property type="project" value="TreeGrafter"/>
</dbReference>
<dbReference type="GO" id="GO:0009055">
    <property type="term" value="F:electron transfer activity"/>
    <property type="evidence" value="ECO:0007669"/>
    <property type="project" value="TreeGrafter"/>
</dbReference>
<dbReference type="Gene3D" id="1.20.1300.10">
    <property type="entry name" value="Fumarate reductase/succinate dehydrogenase, transmembrane subunit"/>
    <property type="match status" value="1"/>
</dbReference>
<evidence type="ECO:0008006" key="18">
    <source>
        <dbReference type="Google" id="ProtNLM"/>
    </source>
</evidence>
<gene>
    <name evidence="17" type="ORF">METZ01_LOCUS37447</name>
</gene>
<accession>A0A381R4X2</accession>
<keyword evidence="10 16" id="KW-0812">Transmembrane</keyword>
<dbReference type="GO" id="GO:0005886">
    <property type="term" value="C:plasma membrane"/>
    <property type="evidence" value="ECO:0007669"/>
    <property type="project" value="UniProtKB-SubCell"/>
</dbReference>
<evidence type="ECO:0000256" key="3">
    <source>
        <dbReference type="ARBA" id="ARBA00004429"/>
    </source>
</evidence>
<dbReference type="PANTHER" id="PTHR38689:SF1">
    <property type="entry name" value="SUCCINATE DEHYDROGENASE HYDROPHOBIC MEMBRANE ANCHOR SUBUNIT"/>
    <property type="match status" value="1"/>
</dbReference>
<keyword evidence="6" id="KW-1003">Cell membrane</keyword>
<keyword evidence="5" id="KW-0813">Transport</keyword>
<keyword evidence="7" id="KW-0997">Cell inner membrane</keyword>
<keyword evidence="12" id="KW-0249">Electron transport</keyword>
<comment type="pathway">
    <text evidence="4">Carbohydrate metabolism; tricarboxylic acid cycle.</text>
</comment>
<feature type="transmembrane region" description="Helical" evidence="16">
    <location>
        <begin position="12"/>
        <end position="34"/>
    </location>
</feature>
<evidence type="ECO:0000256" key="15">
    <source>
        <dbReference type="ARBA" id="ARBA00023136"/>
    </source>
</evidence>
<keyword evidence="11" id="KW-0479">Metal-binding</keyword>
<evidence type="ECO:0000256" key="2">
    <source>
        <dbReference type="ARBA" id="ARBA00004050"/>
    </source>
</evidence>
<comment type="subcellular location">
    <subcellularLocation>
        <location evidence="3">Cell inner membrane</location>
        <topology evidence="3">Multi-pass membrane protein</topology>
    </subcellularLocation>
</comment>
<proteinExistence type="predicted"/>
<evidence type="ECO:0000256" key="9">
    <source>
        <dbReference type="ARBA" id="ARBA00022617"/>
    </source>
</evidence>
<sequence>MNLLRSGLSGWLIQRLSALVLGAYTLCIFGIFIVHPEMDYGTWKAVFDNNLMRAFSIVTLLATCAHGWIGLWTVFTDYLTPRLFTARATVIRKAFETGGAFLIAVYLFWGIQILWGS</sequence>
<reference evidence="17" key="1">
    <citation type="submission" date="2018-05" db="EMBL/GenBank/DDBJ databases">
        <authorList>
            <person name="Lanie J.A."/>
            <person name="Ng W.-L."/>
            <person name="Kazmierczak K.M."/>
            <person name="Andrzejewski T.M."/>
            <person name="Davidsen T.M."/>
            <person name="Wayne K.J."/>
            <person name="Tettelin H."/>
            <person name="Glass J.I."/>
            <person name="Rusch D."/>
            <person name="Podicherti R."/>
            <person name="Tsui H.-C.T."/>
            <person name="Winkler M.E."/>
        </authorList>
    </citation>
    <scope>NUCLEOTIDE SEQUENCE</scope>
</reference>
<evidence type="ECO:0000256" key="14">
    <source>
        <dbReference type="ARBA" id="ARBA00023004"/>
    </source>
</evidence>
<dbReference type="InterPro" id="IPR034804">
    <property type="entry name" value="SQR/QFR_C/D"/>
</dbReference>
<dbReference type="InterPro" id="IPR000701">
    <property type="entry name" value="SuccDH_FuR_B_TM-su"/>
</dbReference>
<evidence type="ECO:0000256" key="13">
    <source>
        <dbReference type="ARBA" id="ARBA00022989"/>
    </source>
</evidence>
<evidence type="ECO:0000256" key="10">
    <source>
        <dbReference type="ARBA" id="ARBA00022692"/>
    </source>
</evidence>
<protein>
    <recommendedName>
        <fullName evidence="18">Succinate dehydrogenase hydrophobic membrane anchor subunit</fullName>
    </recommendedName>
</protein>
<evidence type="ECO:0000256" key="12">
    <source>
        <dbReference type="ARBA" id="ARBA00022982"/>
    </source>
</evidence>
<dbReference type="EMBL" id="UINC01001598">
    <property type="protein sequence ID" value="SUZ84593.1"/>
    <property type="molecule type" value="Genomic_DNA"/>
</dbReference>
<comment type="cofactor">
    <cofactor evidence="1">
        <name>heme</name>
        <dbReference type="ChEBI" id="CHEBI:30413"/>
    </cofactor>
</comment>
<dbReference type="GO" id="GO:0006099">
    <property type="term" value="P:tricarboxylic acid cycle"/>
    <property type="evidence" value="ECO:0007669"/>
    <property type="project" value="UniProtKB-UniPathway"/>
</dbReference>
<evidence type="ECO:0000256" key="11">
    <source>
        <dbReference type="ARBA" id="ARBA00022723"/>
    </source>
</evidence>
<dbReference type="NCBIfam" id="TIGR02968">
    <property type="entry name" value="succ_dehyd_anc"/>
    <property type="match status" value="1"/>
</dbReference>
<dbReference type="InterPro" id="IPR014312">
    <property type="entry name" value="Succ_DH_anchor"/>
</dbReference>
<keyword evidence="13 16" id="KW-1133">Transmembrane helix</keyword>
<dbReference type="GO" id="GO:0020037">
    <property type="term" value="F:heme binding"/>
    <property type="evidence" value="ECO:0007669"/>
    <property type="project" value="InterPro"/>
</dbReference>
<feature type="transmembrane region" description="Helical" evidence="16">
    <location>
        <begin position="95"/>
        <end position="115"/>
    </location>
</feature>
<keyword evidence="15 16" id="KW-0472">Membrane</keyword>
<dbReference type="CDD" id="cd03494">
    <property type="entry name" value="SQR_TypeC_SdhD"/>
    <property type="match status" value="1"/>
</dbReference>